<dbReference type="AlphaFoldDB" id="A0A2G5TCI4"/>
<reference evidence="2" key="1">
    <citation type="submission" date="2017-10" db="EMBL/GenBank/DDBJ databases">
        <title>Rapid genome shrinkage in a self-fertile nematode reveals novel sperm competition proteins.</title>
        <authorList>
            <person name="Yin D."/>
            <person name="Schwarz E.M."/>
            <person name="Thomas C.G."/>
            <person name="Felde R.L."/>
            <person name="Korf I.F."/>
            <person name="Cutter A.D."/>
            <person name="Schartner C.M."/>
            <person name="Ralston E.J."/>
            <person name="Meyer B.J."/>
            <person name="Haag E.S."/>
        </authorList>
    </citation>
    <scope>NUCLEOTIDE SEQUENCE [LARGE SCALE GENOMIC DNA]</scope>
    <source>
        <strain evidence="2">JU1422</strain>
    </source>
</reference>
<dbReference type="EMBL" id="PDUG01000005">
    <property type="protein sequence ID" value="PIC24791.1"/>
    <property type="molecule type" value="Genomic_DNA"/>
</dbReference>
<name>A0A2G5TCI4_9PELO</name>
<evidence type="ECO:0008006" key="3">
    <source>
        <dbReference type="Google" id="ProtNLM"/>
    </source>
</evidence>
<protein>
    <recommendedName>
        <fullName evidence="3">F-box associated domain-containing protein</fullName>
    </recommendedName>
</protein>
<dbReference type="PANTHER" id="PTHR21503:SF8">
    <property type="entry name" value="F-BOX ASSOCIATED DOMAIN-CONTAINING PROTEIN-RELATED"/>
    <property type="match status" value="1"/>
</dbReference>
<keyword evidence="2" id="KW-1185">Reference proteome</keyword>
<sequence>MRNSDMFFKIQFSRIETAMRSDKFLQRMKGCKFDIDHFHWIVTSNRIGIDLQIGGTRIYFSYRNLDNEIGNPVRKLNGKYLFFKLHEKTSKSDGNRCIQWEFDLRTESVENRMEMLKETTKYLKEFLTIKHYNLRFDLKELKIQDLFIWEHTKKFNNLDISEGRRSLELSPEDLKFILEELKAEIRSLKIGVNDFEYEKPIQGKYLNIENMKWITTKCLMGPDLVKMYGVGTSKNAINLNEIIKNWLNGGSLHLRSISCVYEGSLEDLFEGLNATESMFSAQDITKLSDNFLDNGRDIRRTTDRHLAIIMFSKGKRSVQFLTWHPDYVKDMRPETCQKLRNIHMI</sequence>
<comment type="caution">
    <text evidence="1">The sequence shown here is derived from an EMBL/GenBank/DDBJ whole genome shotgun (WGS) entry which is preliminary data.</text>
</comment>
<organism evidence="1 2">
    <name type="scientific">Caenorhabditis nigoni</name>
    <dbReference type="NCBI Taxonomy" id="1611254"/>
    <lineage>
        <taxon>Eukaryota</taxon>
        <taxon>Metazoa</taxon>
        <taxon>Ecdysozoa</taxon>
        <taxon>Nematoda</taxon>
        <taxon>Chromadorea</taxon>
        <taxon>Rhabditida</taxon>
        <taxon>Rhabditina</taxon>
        <taxon>Rhabditomorpha</taxon>
        <taxon>Rhabditoidea</taxon>
        <taxon>Rhabditidae</taxon>
        <taxon>Peloderinae</taxon>
        <taxon>Caenorhabditis</taxon>
    </lineage>
</organism>
<accession>A0A2G5TCI4</accession>
<evidence type="ECO:0000313" key="1">
    <source>
        <dbReference type="EMBL" id="PIC24791.1"/>
    </source>
</evidence>
<dbReference type="STRING" id="1611254.A0A2G5TCI4"/>
<gene>
    <name evidence="1" type="primary">Cnig_chr_V.g17974</name>
    <name evidence="1" type="ORF">B9Z55_017974</name>
</gene>
<dbReference type="PANTHER" id="PTHR21503">
    <property type="entry name" value="F-BOX-CONTAINING HYPOTHETICAL PROTEIN C.ELEGANS"/>
    <property type="match status" value="1"/>
</dbReference>
<proteinExistence type="predicted"/>
<evidence type="ECO:0000313" key="2">
    <source>
        <dbReference type="Proteomes" id="UP000230233"/>
    </source>
</evidence>
<dbReference type="Proteomes" id="UP000230233">
    <property type="component" value="Chromosome V"/>
</dbReference>